<dbReference type="EMBL" id="VNJI01000006">
    <property type="protein sequence ID" value="TVY10761.1"/>
    <property type="molecule type" value="Genomic_DNA"/>
</dbReference>
<reference evidence="2 3" key="1">
    <citation type="submission" date="2019-07" db="EMBL/GenBank/DDBJ databases">
        <authorList>
            <person name="Kim J."/>
        </authorList>
    </citation>
    <scope>NUCLEOTIDE SEQUENCE [LARGE SCALE GENOMIC DNA]</scope>
    <source>
        <strain evidence="2 3">JC52</strain>
    </source>
</reference>
<feature type="chain" id="PRO_5021715494" description="Enamine deaminase RidA, house cleaning of reactive enamine intermediates, YjgF/YER057c/UK114 family" evidence="1">
    <location>
        <begin position="26"/>
        <end position="186"/>
    </location>
</feature>
<gene>
    <name evidence="2" type="ORF">FPZ49_06580</name>
</gene>
<dbReference type="PANTHER" id="PTHR11803">
    <property type="entry name" value="2-IMINOBUTANOATE/2-IMINOPROPANOATE DEAMINASE RIDA"/>
    <property type="match status" value="1"/>
</dbReference>
<dbReference type="CDD" id="cd06151">
    <property type="entry name" value="YjgF_YER057c_UK114_like_3"/>
    <property type="match status" value="1"/>
</dbReference>
<dbReference type="RefSeq" id="WP_144844746.1">
    <property type="nucleotide sequence ID" value="NZ_VNJI01000006.1"/>
</dbReference>
<dbReference type="SUPFAM" id="SSF55298">
    <property type="entry name" value="YjgF-like"/>
    <property type="match status" value="1"/>
</dbReference>
<evidence type="ECO:0008006" key="4">
    <source>
        <dbReference type="Google" id="ProtNLM"/>
    </source>
</evidence>
<dbReference type="AlphaFoldDB" id="A0A559KF64"/>
<organism evidence="2 3">
    <name type="scientific">Paenibacillus cremeus</name>
    <dbReference type="NCBI Taxonomy" id="2163881"/>
    <lineage>
        <taxon>Bacteria</taxon>
        <taxon>Bacillati</taxon>
        <taxon>Bacillota</taxon>
        <taxon>Bacilli</taxon>
        <taxon>Bacillales</taxon>
        <taxon>Paenibacillaceae</taxon>
        <taxon>Paenibacillus</taxon>
    </lineage>
</organism>
<sequence length="186" mass="20235">MWTYKLKSALLLAVISGIVSISAYAADEPDKPNQYAAEPVNEAEFYGSATSAISSGVAVPSGLAYLFTSGTTPPLLNKEGKTVYERYGDTKTQAEGVLKNIEKQLADKGLTMKDVVYLRAYLTADAAKENKFDYAGWNEAYAKYFNNVDNPTKTARSTVGVASLVNADWLIEVEAVAVYPKKHTQD</sequence>
<keyword evidence="3" id="KW-1185">Reference proteome</keyword>
<dbReference type="GO" id="GO:0019239">
    <property type="term" value="F:deaminase activity"/>
    <property type="evidence" value="ECO:0007669"/>
    <property type="project" value="TreeGrafter"/>
</dbReference>
<proteinExistence type="predicted"/>
<dbReference type="InterPro" id="IPR035959">
    <property type="entry name" value="RutC-like_sf"/>
</dbReference>
<accession>A0A559KF64</accession>
<dbReference type="Proteomes" id="UP000317036">
    <property type="component" value="Unassembled WGS sequence"/>
</dbReference>
<evidence type="ECO:0000313" key="2">
    <source>
        <dbReference type="EMBL" id="TVY10761.1"/>
    </source>
</evidence>
<dbReference type="Pfam" id="PF01042">
    <property type="entry name" value="Ribonuc_L-PSP"/>
    <property type="match status" value="1"/>
</dbReference>
<dbReference type="InterPro" id="IPR006175">
    <property type="entry name" value="YjgF/YER057c/UK114"/>
</dbReference>
<protein>
    <recommendedName>
        <fullName evidence="4">Enamine deaminase RidA, house cleaning of reactive enamine intermediates, YjgF/YER057c/UK114 family</fullName>
    </recommendedName>
</protein>
<evidence type="ECO:0000256" key="1">
    <source>
        <dbReference type="SAM" id="SignalP"/>
    </source>
</evidence>
<keyword evidence="1" id="KW-0732">Signal</keyword>
<name>A0A559KF64_9BACL</name>
<dbReference type="GO" id="GO:0005829">
    <property type="term" value="C:cytosol"/>
    <property type="evidence" value="ECO:0007669"/>
    <property type="project" value="TreeGrafter"/>
</dbReference>
<evidence type="ECO:0000313" key="3">
    <source>
        <dbReference type="Proteomes" id="UP000317036"/>
    </source>
</evidence>
<dbReference type="Gene3D" id="3.30.1330.40">
    <property type="entry name" value="RutC-like"/>
    <property type="match status" value="1"/>
</dbReference>
<feature type="signal peptide" evidence="1">
    <location>
        <begin position="1"/>
        <end position="25"/>
    </location>
</feature>
<dbReference type="PANTHER" id="PTHR11803:SF59">
    <property type="entry name" value="ENDORIBONUCLEASE"/>
    <property type="match status" value="1"/>
</dbReference>
<comment type="caution">
    <text evidence="2">The sequence shown here is derived from an EMBL/GenBank/DDBJ whole genome shotgun (WGS) entry which is preliminary data.</text>
</comment>
<dbReference type="OrthoDB" id="9803101at2"/>